<dbReference type="SUPFAM" id="SSF54495">
    <property type="entry name" value="UBC-like"/>
    <property type="match status" value="1"/>
</dbReference>
<evidence type="ECO:0000256" key="5">
    <source>
        <dbReference type="ARBA" id="ARBA00022840"/>
    </source>
</evidence>
<sequence>MLRQLFERFGSASSDAKIQPPVVGVVPPVLHQIRADQLNALHRGEDEEFDRDNFLQPQRQKRSRRRCLRRIFKVKNIYEWIRLSHRRSSAHHAQQTDASKVVSSKNNEHVKEDSEASDVAEAQQDGGLEANIALPEDVVHDGHDQDEEFDENAPGRSVQSGGKEPLLFPLTAARSKVQPTSSAKTRRAFQETVKRNEDVRTKRLMRELRDIQRIIASQQSPEFTVELRNSNLFEWIVRLHQVDSESLLHKDMIELGIPSIQLSFEFPDNFPFLPPFVRIISPHIERGFVMEGGAICLELLTAAGWASAYTVEAIIVQVAAALSKGQARINLFPKPSKQFSKKLAESSFKSLVKTHNKYGWVTPPKSDG</sequence>
<dbReference type="PROSITE" id="PS50127">
    <property type="entry name" value="UBC_2"/>
    <property type="match status" value="1"/>
</dbReference>
<proteinExistence type="predicted"/>
<dbReference type="InterPro" id="IPR050113">
    <property type="entry name" value="Ub_conjugating_enzyme"/>
</dbReference>
<feature type="region of interest" description="Disordered" evidence="7">
    <location>
        <begin position="142"/>
        <end position="163"/>
    </location>
</feature>
<evidence type="ECO:0000259" key="8">
    <source>
        <dbReference type="PROSITE" id="PS50127"/>
    </source>
</evidence>
<name>A0AAJ6QPQ8_9ACAR</name>
<dbReference type="InterPro" id="IPR000608">
    <property type="entry name" value="UBC"/>
</dbReference>
<dbReference type="GeneID" id="100898591"/>
<evidence type="ECO:0000256" key="4">
    <source>
        <dbReference type="ARBA" id="ARBA00022786"/>
    </source>
</evidence>
<dbReference type="GO" id="GO:0005524">
    <property type="term" value="F:ATP binding"/>
    <property type="evidence" value="ECO:0007669"/>
    <property type="project" value="UniProtKB-KW"/>
</dbReference>
<comment type="function">
    <text evidence="6">Probable E2 ubiquitin-protein ligase that catalyzes the covalent attachment of ubiquitin to target proteins. May facilitate the monoubiquitination and degradation of MTOR and CCNE1 through interaction with FBXW7.</text>
</comment>
<dbReference type="Proteomes" id="UP000694867">
    <property type="component" value="Unplaced"/>
</dbReference>
<keyword evidence="5" id="KW-0067">ATP-binding</keyword>
<evidence type="ECO:0000256" key="2">
    <source>
        <dbReference type="ARBA" id="ARBA00022679"/>
    </source>
</evidence>
<evidence type="ECO:0000256" key="7">
    <source>
        <dbReference type="SAM" id="MobiDB-lite"/>
    </source>
</evidence>
<feature type="region of interest" description="Disordered" evidence="7">
    <location>
        <begin position="86"/>
        <end position="122"/>
    </location>
</feature>
<keyword evidence="3" id="KW-0547">Nucleotide-binding</keyword>
<keyword evidence="9" id="KW-1185">Reference proteome</keyword>
<dbReference type="SMART" id="SM00212">
    <property type="entry name" value="UBCc"/>
    <property type="match status" value="1"/>
</dbReference>
<dbReference type="CDD" id="cd23802">
    <property type="entry name" value="UBCc_UBE2Q"/>
    <property type="match status" value="1"/>
</dbReference>
<protein>
    <recommendedName>
        <fullName evidence="1">E2 ubiquitin-conjugating enzyme</fullName>
        <ecNumber evidence="1">2.3.2.23</ecNumber>
    </recommendedName>
</protein>
<dbReference type="RefSeq" id="XP_003739772.1">
    <property type="nucleotide sequence ID" value="XM_003739724.2"/>
</dbReference>
<dbReference type="AlphaFoldDB" id="A0AAJ6QPQ8"/>
<dbReference type="GO" id="GO:0061631">
    <property type="term" value="F:ubiquitin conjugating enzyme activity"/>
    <property type="evidence" value="ECO:0007669"/>
    <property type="project" value="UniProtKB-EC"/>
</dbReference>
<dbReference type="FunFam" id="3.10.110.10:FF:000036">
    <property type="entry name" value="ubiquitin-conjugating enzyme E2Q-like protein 1"/>
    <property type="match status" value="1"/>
</dbReference>
<evidence type="ECO:0000256" key="3">
    <source>
        <dbReference type="ARBA" id="ARBA00022741"/>
    </source>
</evidence>
<evidence type="ECO:0000313" key="10">
    <source>
        <dbReference type="RefSeq" id="XP_003739772.1"/>
    </source>
</evidence>
<dbReference type="Gene3D" id="3.10.110.10">
    <property type="entry name" value="Ubiquitin Conjugating Enzyme"/>
    <property type="match status" value="1"/>
</dbReference>
<dbReference type="KEGG" id="goe:100898591"/>
<reference evidence="10" key="1">
    <citation type="submission" date="2025-08" db="UniProtKB">
        <authorList>
            <consortium name="RefSeq"/>
        </authorList>
    </citation>
    <scope>IDENTIFICATION</scope>
</reference>
<gene>
    <name evidence="10" type="primary">LOC100898591</name>
</gene>
<keyword evidence="2" id="KW-0808">Transferase</keyword>
<organism evidence="9 10">
    <name type="scientific">Galendromus occidentalis</name>
    <name type="common">western predatory mite</name>
    <dbReference type="NCBI Taxonomy" id="34638"/>
    <lineage>
        <taxon>Eukaryota</taxon>
        <taxon>Metazoa</taxon>
        <taxon>Ecdysozoa</taxon>
        <taxon>Arthropoda</taxon>
        <taxon>Chelicerata</taxon>
        <taxon>Arachnida</taxon>
        <taxon>Acari</taxon>
        <taxon>Parasitiformes</taxon>
        <taxon>Mesostigmata</taxon>
        <taxon>Gamasina</taxon>
        <taxon>Phytoseioidea</taxon>
        <taxon>Phytoseiidae</taxon>
        <taxon>Typhlodrominae</taxon>
        <taxon>Galendromus</taxon>
    </lineage>
</organism>
<accession>A0AAJ6QPQ8</accession>
<evidence type="ECO:0000313" key="9">
    <source>
        <dbReference type="Proteomes" id="UP000694867"/>
    </source>
</evidence>
<keyword evidence="4" id="KW-0833">Ubl conjugation pathway</keyword>
<dbReference type="EC" id="2.3.2.23" evidence="1"/>
<dbReference type="PANTHER" id="PTHR24067">
    <property type="entry name" value="UBIQUITIN-CONJUGATING ENZYME E2"/>
    <property type="match status" value="1"/>
</dbReference>
<evidence type="ECO:0000256" key="6">
    <source>
        <dbReference type="ARBA" id="ARBA00055455"/>
    </source>
</evidence>
<dbReference type="InterPro" id="IPR016135">
    <property type="entry name" value="UBQ-conjugating_enzyme/RWD"/>
</dbReference>
<feature type="compositionally biased region" description="Polar residues" evidence="7">
    <location>
        <begin position="91"/>
        <end position="105"/>
    </location>
</feature>
<dbReference type="Pfam" id="PF00179">
    <property type="entry name" value="UQ_con"/>
    <property type="match status" value="1"/>
</dbReference>
<evidence type="ECO:0000256" key="1">
    <source>
        <dbReference type="ARBA" id="ARBA00012486"/>
    </source>
</evidence>
<feature type="domain" description="UBC core" evidence="8">
    <location>
        <begin position="199"/>
        <end position="361"/>
    </location>
</feature>